<dbReference type="CDD" id="cd02440">
    <property type="entry name" value="AdoMet_MTases"/>
    <property type="match status" value="1"/>
</dbReference>
<dbReference type="GO" id="GO:0032259">
    <property type="term" value="P:methylation"/>
    <property type="evidence" value="ECO:0007669"/>
    <property type="project" value="UniProtKB-KW"/>
</dbReference>
<comment type="caution">
    <text evidence="1">The sequence shown here is derived from an EMBL/GenBank/DDBJ whole genome shotgun (WGS) entry which is preliminary data.</text>
</comment>
<dbReference type="GO" id="GO:0008168">
    <property type="term" value="F:methyltransferase activity"/>
    <property type="evidence" value="ECO:0007669"/>
    <property type="project" value="UniProtKB-KW"/>
</dbReference>
<dbReference type="SUPFAM" id="SSF53335">
    <property type="entry name" value="S-adenosyl-L-methionine-dependent methyltransferases"/>
    <property type="match status" value="1"/>
</dbReference>
<accession>A0A146GDY4</accession>
<dbReference type="PANTHER" id="PTHR43861:SF1">
    <property type="entry name" value="TRANS-ACONITATE 2-METHYLTRANSFERASE"/>
    <property type="match status" value="1"/>
</dbReference>
<reference evidence="2" key="1">
    <citation type="journal article" date="2017" name="Genome Announc.">
        <title>Draft Genome Sequence of Terrimicrobium sacchariphilum NM-5T, a Facultative Anaerobic Soil Bacterium of the Class Spartobacteria.</title>
        <authorList>
            <person name="Qiu Y.L."/>
            <person name="Tourlousse D.M."/>
            <person name="Matsuura N."/>
            <person name="Ohashi A."/>
            <person name="Sekiguchi Y."/>
        </authorList>
    </citation>
    <scope>NUCLEOTIDE SEQUENCE [LARGE SCALE GENOMIC DNA]</scope>
    <source>
        <strain evidence="2">NM-5</strain>
    </source>
</reference>
<dbReference type="PANTHER" id="PTHR43861">
    <property type="entry name" value="TRANS-ACONITATE 2-METHYLTRANSFERASE-RELATED"/>
    <property type="match status" value="1"/>
</dbReference>
<name>A0A146GDY4_TERSA</name>
<dbReference type="RefSeq" id="WP_075081340.1">
    <property type="nucleotide sequence ID" value="NZ_BDCO01000003.1"/>
</dbReference>
<proteinExistence type="predicted"/>
<dbReference type="Proteomes" id="UP000076023">
    <property type="component" value="Unassembled WGS sequence"/>
</dbReference>
<organism evidence="1 2">
    <name type="scientific">Terrimicrobium sacchariphilum</name>
    <dbReference type="NCBI Taxonomy" id="690879"/>
    <lineage>
        <taxon>Bacteria</taxon>
        <taxon>Pseudomonadati</taxon>
        <taxon>Verrucomicrobiota</taxon>
        <taxon>Terrimicrobiia</taxon>
        <taxon>Terrimicrobiales</taxon>
        <taxon>Terrimicrobiaceae</taxon>
        <taxon>Terrimicrobium</taxon>
    </lineage>
</organism>
<keyword evidence="1" id="KW-0489">Methyltransferase</keyword>
<evidence type="ECO:0000313" key="2">
    <source>
        <dbReference type="Proteomes" id="UP000076023"/>
    </source>
</evidence>
<dbReference type="Gene3D" id="3.40.50.150">
    <property type="entry name" value="Vaccinia Virus protein VP39"/>
    <property type="match status" value="1"/>
</dbReference>
<dbReference type="InParanoid" id="A0A146GDY4"/>
<evidence type="ECO:0000313" key="1">
    <source>
        <dbReference type="EMBL" id="GAT35541.1"/>
    </source>
</evidence>
<dbReference type="EMBL" id="BDCO01000003">
    <property type="protein sequence ID" value="GAT35541.1"/>
    <property type="molecule type" value="Genomic_DNA"/>
</dbReference>
<keyword evidence="1" id="KW-0808">Transferase</keyword>
<dbReference type="Pfam" id="PF13489">
    <property type="entry name" value="Methyltransf_23"/>
    <property type="match status" value="1"/>
</dbReference>
<protein>
    <submittedName>
        <fullName evidence="1">Methyltransferase domain-containing protein</fullName>
    </submittedName>
</protein>
<dbReference type="STRING" id="690879.TSACC_3612"/>
<sequence>MNTPEGKRLLSALRGADYAHAGEETAIEMALADWPKSPRRRILDAGCGRGGTAHFLQTNGWGLVTGVDRDAASVDHARDKYPDGTFATADLTDAQSLPDGPFDGITMFNVLYAISDQAAALKALRTVAAPGAQLMIFDYTGTSGYEKAVASLHPEFGLWHPPVMAKMSATLQASGWNLVTTHSLNREYERWYADLVSRFTTRQAALASVADEAMIAYARGFYANLLHLLREGALGGAIFHAEAA</sequence>
<dbReference type="AlphaFoldDB" id="A0A146GDY4"/>
<dbReference type="InterPro" id="IPR029063">
    <property type="entry name" value="SAM-dependent_MTases_sf"/>
</dbReference>
<keyword evidence="2" id="KW-1185">Reference proteome</keyword>
<gene>
    <name evidence="1" type="ORF">TSACC_3612</name>
</gene>